<reference evidence="2 3" key="1">
    <citation type="submission" date="2017-02" db="EMBL/GenBank/DDBJ databases">
        <authorList>
            <person name="Peterson S.W."/>
        </authorList>
    </citation>
    <scope>NUCLEOTIDE SEQUENCE [LARGE SCALE GENOMIC DNA]</scope>
    <source>
        <strain evidence="3">type strain: NCCB 100098</strain>
    </source>
</reference>
<dbReference type="Gene3D" id="2.40.320.10">
    <property type="entry name" value="Hypothetical Protein Pfu-838710-001"/>
    <property type="match status" value="1"/>
</dbReference>
<evidence type="ECO:0000313" key="3">
    <source>
        <dbReference type="Proteomes" id="UP000189966"/>
    </source>
</evidence>
<evidence type="ECO:0000313" key="2">
    <source>
        <dbReference type="EMBL" id="SKC32373.1"/>
    </source>
</evidence>
<dbReference type="Pfam" id="PF01928">
    <property type="entry name" value="CYTH"/>
    <property type="match status" value="1"/>
</dbReference>
<sequence length="186" mass="21367">MVSDHFSGKFEVELKYRLKSISQFLAILKSMPHEIMLQDNIESDCYFDTSKQQLLAENKSLCIREMAPSGIKLWIVKGPETDRCEAVNITDVNKAQSMLTTMGYQIVLAMKKTRSIYFVGKFHITVDHLDGVGDFAEFAIMTDDESLLDGYRAELVILANKFGLSEIDLEHRSYRQMYFEICVKNK</sequence>
<dbReference type="SMART" id="SM01118">
    <property type="entry name" value="CYTH"/>
    <property type="match status" value="1"/>
</dbReference>
<dbReference type="AlphaFoldDB" id="A0A1T5I018"/>
<dbReference type="SUPFAM" id="SSF55154">
    <property type="entry name" value="CYTH-like phosphatases"/>
    <property type="match status" value="1"/>
</dbReference>
<dbReference type="InterPro" id="IPR023577">
    <property type="entry name" value="CYTH_domain"/>
</dbReference>
<dbReference type="PANTHER" id="PTHR21028:SF2">
    <property type="entry name" value="CYTH DOMAIN-CONTAINING PROTEIN"/>
    <property type="match status" value="1"/>
</dbReference>
<dbReference type="EMBL" id="FUZI01000003">
    <property type="protein sequence ID" value="SKC32373.1"/>
    <property type="molecule type" value="Genomic_DNA"/>
</dbReference>
<organism evidence="2 3">
    <name type="scientific">Photobacterium piscicola</name>
    <dbReference type="NCBI Taxonomy" id="1378299"/>
    <lineage>
        <taxon>Bacteria</taxon>
        <taxon>Pseudomonadati</taxon>
        <taxon>Pseudomonadota</taxon>
        <taxon>Gammaproteobacteria</taxon>
        <taxon>Vibrionales</taxon>
        <taxon>Vibrionaceae</taxon>
        <taxon>Photobacterium</taxon>
    </lineage>
</organism>
<dbReference type="CDD" id="cd07890">
    <property type="entry name" value="CYTH-like_AC_IV-like"/>
    <property type="match status" value="1"/>
</dbReference>
<dbReference type="PROSITE" id="PS51707">
    <property type="entry name" value="CYTH"/>
    <property type="match status" value="1"/>
</dbReference>
<feature type="domain" description="CYTH" evidence="1">
    <location>
        <begin position="9"/>
        <end position="180"/>
    </location>
</feature>
<dbReference type="InterPro" id="IPR033469">
    <property type="entry name" value="CYTH-like_dom_sf"/>
</dbReference>
<dbReference type="OrthoDB" id="8443111at2"/>
<dbReference type="PANTHER" id="PTHR21028">
    <property type="entry name" value="SI:CH211-156B7.4"/>
    <property type="match status" value="1"/>
</dbReference>
<name>A0A1T5I018_9GAMM</name>
<accession>A0A1T5I018</accession>
<evidence type="ECO:0000259" key="1">
    <source>
        <dbReference type="PROSITE" id="PS51707"/>
    </source>
</evidence>
<dbReference type="RefSeq" id="WP_080157267.1">
    <property type="nucleotide sequence ID" value="NZ_FUZI01000003.1"/>
</dbReference>
<dbReference type="NCBIfam" id="TIGR00318">
    <property type="entry name" value="cyaB"/>
    <property type="match status" value="1"/>
</dbReference>
<proteinExistence type="predicted"/>
<dbReference type="Proteomes" id="UP000189966">
    <property type="component" value="Unassembled WGS sequence"/>
</dbReference>
<protein>
    <submittedName>
        <fullName evidence="2">CYTH domain protein</fullName>
    </submittedName>
</protein>
<gene>
    <name evidence="2" type="ORF">CZ809_01889</name>
</gene>
<dbReference type="InterPro" id="IPR008173">
    <property type="entry name" value="Adenylyl_cyclase_CyaB"/>
</dbReference>